<organism evidence="1 2">
    <name type="scientific">Trichostrongylus colubriformis</name>
    <name type="common">Black scour worm</name>
    <dbReference type="NCBI Taxonomy" id="6319"/>
    <lineage>
        <taxon>Eukaryota</taxon>
        <taxon>Metazoa</taxon>
        <taxon>Ecdysozoa</taxon>
        <taxon>Nematoda</taxon>
        <taxon>Chromadorea</taxon>
        <taxon>Rhabditida</taxon>
        <taxon>Rhabditina</taxon>
        <taxon>Rhabditomorpha</taxon>
        <taxon>Strongyloidea</taxon>
        <taxon>Trichostrongylidae</taxon>
        <taxon>Trichostrongylus</taxon>
    </lineage>
</organism>
<comment type="caution">
    <text evidence="1">The sequence shown here is derived from an EMBL/GenBank/DDBJ whole genome shotgun (WGS) entry which is preliminary data.</text>
</comment>
<evidence type="ECO:0000313" key="1">
    <source>
        <dbReference type="EMBL" id="KAK5976424.1"/>
    </source>
</evidence>
<reference evidence="1 2" key="1">
    <citation type="submission" date="2019-10" db="EMBL/GenBank/DDBJ databases">
        <title>Assembly and Annotation for the nematode Trichostrongylus colubriformis.</title>
        <authorList>
            <person name="Martin J."/>
        </authorList>
    </citation>
    <scope>NUCLEOTIDE SEQUENCE [LARGE SCALE GENOMIC DNA]</scope>
    <source>
        <strain evidence="1">G859</strain>
        <tissue evidence="1">Whole worm</tissue>
    </source>
</reference>
<dbReference type="Proteomes" id="UP001331761">
    <property type="component" value="Unassembled WGS sequence"/>
</dbReference>
<accession>A0AAN8IIY2</accession>
<dbReference type="AlphaFoldDB" id="A0AAN8IIY2"/>
<keyword evidence="2" id="KW-1185">Reference proteome</keyword>
<sequence>MVKKSCSFRGTWSNVLAIMFTLQNEISPSSATLGWRWRSKPRTGKIVVIGYGNSCQSAAKGALYWGVSKTVARKIGRVSMSSRIVQGYE</sequence>
<proteinExistence type="predicted"/>
<name>A0AAN8IIY2_TRICO</name>
<evidence type="ECO:0000313" key="2">
    <source>
        <dbReference type="Proteomes" id="UP001331761"/>
    </source>
</evidence>
<protein>
    <submittedName>
        <fullName evidence="1">Uncharacterized protein</fullName>
    </submittedName>
</protein>
<dbReference type="EMBL" id="WIXE01011894">
    <property type="protein sequence ID" value="KAK5976424.1"/>
    <property type="molecule type" value="Genomic_DNA"/>
</dbReference>
<gene>
    <name evidence="1" type="ORF">GCK32_010638</name>
</gene>